<dbReference type="EMBL" id="LN890534">
    <property type="protein sequence ID" value="CUS24673.1"/>
    <property type="molecule type" value="Genomic_DNA"/>
</dbReference>
<evidence type="ECO:0000256" key="2">
    <source>
        <dbReference type="ARBA" id="ARBA00009969"/>
    </source>
</evidence>
<comment type="similarity">
    <text evidence="2">Belongs to the lipid-translocating exporter (LTE) (TC 9.A.26.1) family.</text>
</comment>
<dbReference type="Pfam" id="PF04479">
    <property type="entry name" value="RTA1"/>
    <property type="match status" value="1"/>
</dbReference>
<evidence type="ECO:0000256" key="4">
    <source>
        <dbReference type="ARBA" id="ARBA00022989"/>
    </source>
</evidence>
<sequence length="316" mass="34875">MSTSRSGFKLWEYKPSVGAAAVFTVIFLLFVAIIWAEVIIISKRAKKRMSHTLGRKLEHADYHKSGFTRRKISLKYTCLIIGCVLETAGYIARIKSANSPEKMMPFIIQSVYILIAPSLTAASIYMVFGAMLILLECTSLSIVPAKHNTTFFVCGDVLSLLLQAGGGGLMIKQGSQTAGKCLAIAGLITQLIFFGLFLITEVRFLVLAPKKRIISPYLGNDWKVMNWALIISSILILIRCVVRTIEFIEGQSGYIATHEWTLYVFDALLMTAAIGTIAGTLPFANLHHLNIAKMALTQIEENGSDQMEESISDQKV</sequence>
<dbReference type="Proteomes" id="UP000236544">
    <property type="component" value="Unassembled WGS sequence"/>
</dbReference>
<evidence type="ECO:0000256" key="6">
    <source>
        <dbReference type="SAM" id="Phobius"/>
    </source>
</evidence>
<feature type="transmembrane region" description="Helical" evidence="6">
    <location>
        <begin position="260"/>
        <end position="284"/>
    </location>
</feature>
<dbReference type="OrthoDB" id="3358017at2759"/>
<keyword evidence="3 6" id="KW-0812">Transmembrane</keyword>
<dbReference type="InterPro" id="IPR007568">
    <property type="entry name" value="RTA1"/>
</dbReference>
<keyword evidence="8" id="KW-1185">Reference proteome</keyword>
<feature type="transmembrane region" description="Helical" evidence="6">
    <location>
        <begin position="183"/>
        <end position="206"/>
    </location>
</feature>
<organism evidence="7 8">
    <name type="scientific">Lachancea quebecensis</name>
    <dbReference type="NCBI Taxonomy" id="1654605"/>
    <lineage>
        <taxon>Eukaryota</taxon>
        <taxon>Fungi</taxon>
        <taxon>Dikarya</taxon>
        <taxon>Ascomycota</taxon>
        <taxon>Saccharomycotina</taxon>
        <taxon>Saccharomycetes</taxon>
        <taxon>Saccharomycetales</taxon>
        <taxon>Saccharomycetaceae</taxon>
        <taxon>Lachancea</taxon>
    </lineage>
</organism>
<evidence type="ECO:0000256" key="3">
    <source>
        <dbReference type="ARBA" id="ARBA00022692"/>
    </source>
</evidence>
<reference evidence="8" key="1">
    <citation type="submission" date="2015-10" db="EMBL/GenBank/DDBJ databases">
        <authorList>
            <person name="Devillers H."/>
        </authorList>
    </citation>
    <scope>NUCLEOTIDE SEQUENCE [LARGE SCALE GENOMIC DNA]</scope>
</reference>
<dbReference type="GO" id="GO:0016020">
    <property type="term" value="C:membrane"/>
    <property type="evidence" value="ECO:0007669"/>
    <property type="project" value="UniProtKB-SubCell"/>
</dbReference>
<evidence type="ECO:0000256" key="1">
    <source>
        <dbReference type="ARBA" id="ARBA00004141"/>
    </source>
</evidence>
<protein>
    <submittedName>
        <fullName evidence="7">LAQU0S18e01618g1_1</fullName>
    </submittedName>
</protein>
<feature type="transmembrane region" description="Helical" evidence="6">
    <location>
        <begin position="149"/>
        <end position="171"/>
    </location>
</feature>
<evidence type="ECO:0000313" key="7">
    <source>
        <dbReference type="EMBL" id="CUS24673.1"/>
    </source>
</evidence>
<keyword evidence="4 6" id="KW-1133">Transmembrane helix</keyword>
<proteinExistence type="inferred from homology"/>
<name>A0A0P1KWZ6_9SACH</name>
<feature type="transmembrane region" description="Helical" evidence="6">
    <location>
        <begin position="227"/>
        <end position="248"/>
    </location>
</feature>
<dbReference type="AlphaFoldDB" id="A0A0P1KWZ6"/>
<evidence type="ECO:0000313" key="8">
    <source>
        <dbReference type="Proteomes" id="UP000236544"/>
    </source>
</evidence>
<dbReference type="PANTHER" id="PTHR31465:SF1">
    <property type="entry name" value="PROTEIN RTA1-RELATED"/>
    <property type="match status" value="1"/>
</dbReference>
<comment type="subcellular location">
    <subcellularLocation>
        <location evidence="1">Membrane</location>
        <topology evidence="1">Multi-pass membrane protein</topology>
    </subcellularLocation>
</comment>
<dbReference type="PANTHER" id="PTHR31465">
    <property type="entry name" value="PROTEIN RTA1-RELATED"/>
    <property type="match status" value="1"/>
</dbReference>
<feature type="transmembrane region" description="Helical" evidence="6">
    <location>
        <begin position="20"/>
        <end position="41"/>
    </location>
</feature>
<accession>A0A0P1KWZ6</accession>
<keyword evidence="5 6" id="KW-0472">Membrane</keyword>
<evidence type="ECO:0000256" key="5">
    <source>
        <dbReference type="ARBA" id="ARBA00023136"/>
    </source>
</evidence>
<feature type="transmembrane region" description="Helical" evidence="6">
    <location>
        <begin position="112"/>
        <end position="137"/>
    </location>
</feature>
<gene>
    <name evidence="7" type="ORF">LAQU0_S18e01618g</name>
</gene>